<dbReference type="EMBL" id="LFJN01000003">
    <property type="protein sequence ID" value="KPI44691.1"/>
    <property type="molecule type" value="Genomic_DNA"/>
</dbReference>
<dbReference type="RefSeq" id="XP_018004654.1">
    <property type="nucleotide sequence ID" value="XM_018149263.1"/>
</dbReference>
<dbReference type="PANTHER" id="PTHR11075">
    <property type="entry name" value="PEPTIDE CHAIN RELEASE FACTOR"/>
    <property type="match status" value="1"/>
</dbReference>
<dbReference type="GO" id="GO:0004045">
    <property type="term" value="F:peptidyl-tRNA hydrolase activity"/>
    <property type="evidence" value="ECO:0007669"/>
    <property type="project" value="TreeGrafter"/>
</dbReference>
<protein>
    <recommendedName>
        <fullName evidence="2">Prokaryotic-type class I peptide chain release factors domain-containing protein</fullName>
    </recommendedName>
</protein>
<dbReference type="STRING" id="1664694.A0A0N0NR51"/>
<evidence type="ECO:0000313" key="3">
    <source>
        <dbReference type="EMBL" id="KPI44691.1"/>
    </source>
</evidence>
<gene>
    <name evidence="3" type="ORF">AB675_8787</name>
</gene>
<dbReference type="InterPro" id="IPR000352">
    <property type="entry name" value="Pep_chain_release_fac_I"/>
</dbReference>
<dbReference type="AlphaFoldDB" id="A0A0N0NR51"/>
<dbReference type="Proteomes" id="UP000038010">
    <property type="component" value="Unassembled WGS sequence"/>
</dbReference>
<evidence type="ECO:0000256" key="1">
    <source>
        <dbReference type="SAM" id="MobiDB-lite"/>
    </source>
</evidence>
<proteinExistence type="predicted"/>
<dbReference type="OrthoDB" id="270639at2759"/>
<dbReference type="GO" id="GO:0016150">
    <property type="term" value="F:translation release factor activity, codon nonspecific"/>
    <property type="evidence" value="ECO:0007669"/>
    <property type="project" value="TreeGrafter"/>
</dbReference>
<accession>A0A0N0NR51</accession>
<dbReference type="SUPFAM" id="SSF110916">
    <property type="entry name" value="Peptidyl-tRNA hydrolase domain-like"/>
    <property type="match status" value="1"/>
</dbReference>
<reference evidence="3 4" key="1">
    <citation type="submission" date="2015-06" db="EMBL/GenBank/DDBJ databases">
        <title>Draft genome of the ant-associated black yeast Phialophora attae CBS 131958.</title>
        <authorList>
            <person name="Moreno L.F."/>
            <person name="Stielow B.J."/>
            <person name="de Hoog S."/>
            <person name="Vicente V.A."/>
            <person name="Weiss V.A."/>
            <person name="de Vries M."/>
            <person name="Cruz L.M."/>
            <person name="Souza E.M."/>
        </authorList>
    </citation>
    <scope>NUCLEOTIDE SEQUENCE [LARGE SCALE GENOMIC DNA]</scope>
    <source>
        <strain evidence="3 4">CBS 131958</strain>
    </source>
</reference>
<dbReference type="GeneID" id="28741143"/>
<evidence type="ECO:0000259" key="2">
    <source>
        <dbReference type="Pfam" id="PF00472"/>
    </source>
</evidence>
<feature type="region of interest" description="Disordered" evidence="1">
    <location>
        <begin position="163"/>
        <end position="184"/>
    </location>
</feature>
<dbReference type="InterPro" id="IPR052104">
    <property type="entry name" value="Mito_Release_Factor_mL62"/>
</dbReference>
<name>A0A0N0NR51_9EURO</name>
<feature type="domain" description="Prokaryotic-type class I peptide chain release factors" evidence="2">
    <location>
        <begin position="54"/>
        <end position="177"/>
    </location>
</feature>
<comment type="caution">
    <text evidence="3">The sequence shown here is derived from an EMBL/GenBank/DDBJ whole genome shotgun (WGS) entry which is preliminary data.</text>
</comment>
<dbReference type="VEuPathDB" id="FungiDB:AB675_8787"/>
<evidence type="ECO:0000313" key="4">
    <source>
        <dbReference type="Proteomes" id="UP000038010"/>
    </source>
</evidence>
<dbReference type="Gene3D" id="3.30.160.20">
    <property type="match status" value="1"/>
</dbReference>
<keyword evidence="4" id="KW-1185">Reference proteome</keyword>
<dbReference type="GO" id="GO:0005762">
    <property type="term" value="C:mitochondrial large ribosomal subunit"/>
    <property type="evidence" value="ECO:0007669"/>
    <property type="project" value="TreeGrafter"/>
</dbReference>
<dbReference type="PANTHER" id="PTHR11075:SF54">
    <property type="entry name" value="LARGE RIBOSOMAL SUBUNIT PROTEIN ML62"/>
    <property type="match status" value="1"/>
</dbReference>
<sequence>MRLWTTGTFRLLQRPTPRCYSTGAEISEEDLSKAREWYRTFSQDPAAVTDSLGELTYSRSSGPGGQNVNKVNSKAQLRVPVGQLLSRLPTALHASIRTGRYYAQKSDSLLIQSDESRKQSENKQNCFRRLSELIDDEFKKIVPAETSKSQAVKVKKLQRSENEARLRMKKLQSSKKAARSKSFD</sequence>
<dbReference type="Pfam" id="PF00472">
    <property type="entry name" value="RF-1"/>
    <property type="match status" value="1"/>
</dbReference>
<organism evidence="3 4">
    <name type="scientific">Cyphellophora attinorum</name>
    <dbReference type="NCBI Taxonomy" id="1664694"/>
    <lineage>
        <taxon>Eukaryota</taxon>
        <taxon>Fungi</taxon>
        <taxon>Dikarya</taxon>
        <taxon>Ascomycota</taxon>
        <taxon>Pezizomycotina</taxon>
        <taxon>Eurotiomycetes</taxon>
        <taxon>Chaetothyriomycetidae</taxon>
        <taxon>Chaetothyriales</taxon>
        <taxon>Cyphellophoraceae</taxon>
        <taxon>Cyphellophora</taxon>
    </lineage>
</organism>
<dbReference type="GO" id="GO:0070126">
    <property type="term" value="P:mitochondrial translational termination"/>
    <property type="evidence" value="ECO:0007669"/>
    <property type="project" value="TreeGrafter"/>
</dbReference>
<feature type="compositionally biased region" description="Basic residues" evidence="1">
    <location>
        <begin position="167"/>
        <end position="184"/>
    </location>
</feature>